<evidence type="ECO:0000256" key="1">
    <source>
        <dbReference type="SAM" id="Phobius"/>
    </source>
</evidence>
<gene>
    <name evidence="2" type="ordered locus">Halhy_5037</name>
</gene>
<evidence type="ECO:0000313" key="3">
    <source>
        <dbReference type="Proteomes" id="UP000008461"/>
    </source>
</evidence>
<keyword evidence="1" id="KW-0812">Transmembrane</keyword>
<organism evidence="2 3">
    <name type="scientific">Haliscomenobacter hydrossis (strain ATCC 27775 / DSM 1100 / LMG 10767 / O)</name>
    <dbReference type="NCBI Taxonomy" id="760192"/>
    <lineage>
        <taxon>Bacteria</taxon>
        <taxon>Pseudomonadati</taxon>
        <taxon>Bacteroidota</taxon>
        <taxon>Saprospiria</taxon>
        <taxon>Saprospirales</taxon>
        <taxon>Haliscomenobacteraceae</taxon>
        <taxon>Haliscomenobacter</taxon>
    </lineage>
</organism>
<name>F4L2B0_HALH1</name>
<dbReference type="KEGG" id="hhy:Halhy_5037"/>
<reference key="2">
    <citation type="submission" date="2011-04" db="EMBL/GenBank/DDBJ databases">
        <title>Complete sequence of chromosome of Haliscomenobacter hydrossis DSM 1100.</title>
        <authorList>
            <consortium name="US DOE Joint Genome Institute (JGI-PGF)"/>
            <person name="Lucas S."/>
            <person name="Han J."/>
            <person name="Lapidus A."/>
            <person name="Bruce D."/>
            <person name="Goodwin L."/>
            <person name="Pitluck S."/>
            <person name="Peters L."/>
            <person name="Kyrpides N."/>
            <person name="Mavromatis K."/>
            <person name="Ivanova N."/>
            <person name="Ovchinnikova G."/>
            <person name="Pagani I."/>
            <person name="Daligault H."/>
            <person name="Detter J.C."/>
            <person name="Han C."/>
            <person name="Land M."/>
            <person name="Hauser L."/>
            <person name="Markowitz V."/>
            <person name="Cheng J.-F."/>
            <person name="Hugenholtz P."/>
            <person name="Woyke T."/>
            <person name="Wu D."/>
            <person name="Verbarg S."/>
            <person name="Frueling A."/>
            <person name="Brambilla E."/>
            <person name="Klenk H.-P."/>
            <person name="Eisen J.A."/>
        </authorList>
    </citation>
    <scope>NUCLEOTIDE SEQUENCE</scope>
    <source>
        <strain>DSM 1100</strain>
    </source>
</reference>
<keyword evidence="1" id="KW-0472">Membrane</keyword>
<sequence length="319" mass="35520">MRKPIEIDLSKKLDEKKGPEITTPSVPVEKPKWDKKLHEADKKIFKRLGAAKTAIVVLMIACLWYGQFRHIPPLIKTKPGITYLKLKEKPIHHSPEIEKKMENLAISPELGVSIPRINPDICFRKPPITNIRAEIWKGISFKETSAIIFISGHGSPVSGLSSSLARSPLTPIMDSLGHRIAQNESLKVMQFCSLTASALADSVALQSEIAKNIPDQVQSLLLSFELKELTESSGKNWDQVLPNNEAKMSISIKCSNLRNGEVLFEKIMTQQTSLPVWAGFAAADQPNEEHSLDGSSPARLKVQQELVNAVYHLFSKYLN</sequence>
<dbReference type="STRING" id="760192.Halhy_5037"/>
<dbReference type="EMBL" id="CP002691">
    <property type="protein sequence ID" value="AEE52863.1"/>
    <property type="molecule type" value="Genomic_DNA"/>
</dbReference>
<dbReference type="Proteomes" id="UP000008461">
    <property type="component" value="Chromosome"/>
</dbReference>
<protein>
    <submittedName>
        <fullName evidence="2">Uncharacterized protein</fullName>
    </submittedName>
</protein>
<accession>F4L2B0</accession>
<reference evidence="2 3" key="1">
    <citation type="journal article" date="2011" name="Stand. Genomic Sci.">
        <title>Complete genome sequence of Haliscomenobacter hydrossis type strain (O).</title>
        <authorList>
            <consortium name="US DOE Joint Genome Institute (JGI-PGF)"/>
            <person name="Daligault H."/>
            <person name="Lapidus A."/>
            <person name="Zeytun A."/>
            <person name="Nolan M."/>
            <person name="Lucas S."/>
            <person name="Del Rio T.G."/>
            <person name="Tice H."/>
            <person name="Cheng J.F."/>
            <person name="Tapia R."/>
            <person name="Han C."/>
            <person name="Goodwin L."/>
            <person name="Pitluck S."/>
            <person name="Liolios K."/>
            <person name="Pagani I."/>
            <person name="Ivanova N."/>
            <person name="Huntemann M."/>
            <person name="Mavromatis K."/>
            <person name="Mikhailova N."/>
            <person name="Pati A."/>
            <person name="Chen A."/>
            <person name="Palaniappan K."/>
            <person name="Land M."/>
            <person name="Hauser L."/>
            <person name="Brambilla E.M."/>
            <person name="Rohde M."/>
            <person name="Verbarg S."/>
            <person name="Goker M."/>
            <person name="Bristow J."/>
            <person name="Eisen J.A."/>
            <person name="Markowitz V."/>
            <person name="Hugenholtz P."/>
            <person name="Kyrpides N.C."/>
            <person name="Klenk H.P."/>
            <person name="Woyke T."/>
        </authorList>
    </citation>
    <scope>NUCLEOTIDE SEQUENCE [LARGE SCALE GENOMIC DNA]</scope>
    <source>
        <strain evidence="3">ATCC 27775 / DSM 1100 / LMG 10767 / O</strain>
    </source>
</reference>
<dbReference type="RefSeq" id="WP_013767398.1">
    <property type="nucleotide sequence ID" value="NC_015510.1"/>
</dbReference>
<evidence type="ECO:0000313" key="2">
    <source>
        <dbReference type="EMBL" id="AEE52863.1"/>
    </source>
</evidence>
<dbReference type="HOGENOM" id="CLU_870865_0_0_10"/>
<proteinExistence type="predicted"/>
<keyword evidence="1" id="KW-1133">Transmembrane helix</keyword>
<keyword evidence="3" id="KW-1185">Reference proteome</keyword>
<feature type="transmembrane region" description="Helical" evidence="1">
    <location>
        <begin position="44"/>
        <end position="66"/>
    </location>
</feature>
<dbReference type="AlphaFoldDB" id="F4L2B0"/>